<dbReference type="GO" id="GO:0009898">
    <property type="term" value="C:cytoplasmic side of plasma membrane"/>
    <property type="evidence" value="ECO:0007669"/>
    <property type="project" value="UniProtKB-ARBA"/>
</dbReference>
<evidence type="ECO:0000256" key="5">
    <source>
        <dbReference type="SAM" id="Phobius"/>
    </source>
</evidence>
<dbReference type="PANTHER" id="PTHR10264">
    <property type="entry name" value="BAND 7 PROTEIN-RELATED"/>
    <property type="match status" value="1"/>
</dbReference>
<comment type="function">
    <text evidence="2">Plays a role in the regulation of glomerular permeability, acting probably as a linker between the plasma membrane and the cytoskeleton.</text>
</comment>
<evidence type="ECO:0000313" key="7">
    <source>
        <dbReference type="EMBL" id="CAI5794312.1"/>
    </source>
</evidence>
<evidence type="ECO:0000256" key="2">
    <source>
        <dbReference type="ARBA" id="ARBA00053394"/>
    </source>
</evidence>
<dbReference type="SUPFAM" id="SSF117892">
    <property type="entry name" value="Band 7/SPFH domain"/>
    <property type="match status" value="1"/>
</dbReference>
<keyword evidence="8" id="KW-1185">Reference proteome</keyword>
<dbReference type="SMART" id="SM00244">
    <property type="entry name" value="PHB"/>
    <property type="match status" value="1"/>
</dbReference>
<accession>A0AA35LDI2</accession>
<evidence type="ECO:0000256" key="1">
    <source>
        <dbReference type="ARBA" id="ARBA00008164"/>
    </source>
</evidence>
<evidence type="ECO:0000259" key="6">
    <source>
        <dbReference type="SMART" id="SM00244"/>
    </source>
</evidence>
<proteinExistence type="inferred from homology"/>
<protein>
    <recommendedName>
        <fullName evidence="3">Podocin</fullName>
    </recommendedName>
</protein>
<feature type="transmembrane region" description="Helical" evidence="5">
    <location>
        <begin position="34"/>
        <end position="56"/>
    </location>
</feature>
<gene>
    <name evidence="7" type="ORF">PODLI_1B029632</name>
</gene>
<dbReference type="InterPro" id="IPR036013">
    <property type="entry name" value="Band_7/SPFH_dom_sf"/>
</dbReference>
<sequence length="264" mass="29480">MTEGEKDVSEKTEVVDAPPPPPEKPDQDLQPIEWLLVILSFIFALLTFPLSIWLCIEVVYEYEQAIVVRLGRIQKGGAKGPGIHFLLPCTDTLIRVDMRTKSFTIPFQEIFTKDPMTVDADGVIYFRVQNPILAVTNATEAVIATQLLAETTFKNVLGTKNLSEIISNREQIAHTIQTTLNNTTGDWGIKVERVEINDVKAKVKVTVGESERTSPKTVKESSVVMIESPKSLKLHCLKTETRTCEDASVTNQQTVITQQTVIFH</sequence>
<name>A0AA35LDI2_9SAUR</name>
<dbReference type="EMBL" id="OX395140">
    <property type="protein sequence ID" value="CAI5794312.1"/>
    <property type="molecule type" value="Genomic_DNA"/>
</dbReference>
<evidence type="ECO:0000313" key="8">
    <source>
        <dbReference type="Proteomes" id="UP001178461"/>
    </source>
</evidence>
<organism evidence="7 8">
    <name type="scientific">Podarcis lilfordi</name>
    <name type="common">Lilford's wall lizard</name>
    <dbReference type="NCBI Taxonomy" id="74358"/>
    <lineage>
        <taxon>Eukaryota</taxon>
        <taxon>Metazoa</taxon>
        <taxon>Chordata</taxon>
        <taxon>Craniata</taxon>
        <taxon>Vertebrata</taxon>
        <taxon>Euteleostomi</taxon>
        <taxon>Lepidosauria</taxon>
        <taxon>Squamata</taxon>
        <taxon>Bifurcata</taxon>
        <taxon>Unidentata</taxon>
        <taxon>Episquamata</taxon>
        <taxon>Laterata</taxon>
        <taxon>Lacertibaenia</taxon>
        <taxon>Lacertidae</taxon>
        <taxon>Podarcis</taxon>
    </lineage>
</organism>
<dbReference type="InterPro" id="IPR043202">
    <property type="entry name" value="Band-7_stomatin-like"/>
</dbReference>
<keyword evidence="5" id="KW-0472">Membrane</keyword>
<dbReference type="InterPro" id="IPR001107">
    <property type="entry name" value="Band_7"/>
</dbReference>
<dbReference type="PANTHER" id="PTHR10264:SF115">
    <property type="entry name" value="STOMATIN"/>
    <property type="match status" value="1"/>
</dbReference>
<dbReference type="FunFam" id="3.30.479.30:FF:000004">
    <property type="entry name" value="Putative membrane protease family, stomatin"/>
    <property type="match status" value="1"/>
</dbReference>
<dbReference type="AlphaFoldDB" id="A0AA35LDI2"/>
<feature type="compositionally biased region" description="Basic and acidic residues" evidence="4">
    <location>
        <begin position="1"/>
        <end position="14"/>
    </location>
</feature>
<dbReference type="Pfam" id="PF01145">
    <property type="entry name" value="Band_7"/>
    <property type="match status" value="1"/>
</dbReference>
<dbReference type="Gene3D" id="3.30.479.30">
    <property type="entry name" value="Band 7 domain"/>
    <property type="match status" value="1"/>
</dbReference>
<evidence type="ECO:0000256" key="3">
    <source>
        <dbReference type="ARBA" id="ARBA00071670"/>
    </source>
</evidence>
<reference evidence="7" key="1">
    <citation type="submission" date="2022-12" db="EMBL/GenBank/DDBJ databases">
        <authorList>
            <person name="Alioto T."/>
            <person name="Alioto T."/>
            <person name="Gomez Garrido J."/>
        </authorList>
    </citation>
    <scope>NUCLEOTIDE SEQUENCE</scope>
</reference>
<dbReference type="Proteomes" id="UP001178461">
    <property type="component" value="Chromosome Z"/>
</dbReference>
<keyword evidence="5" id="KW-1133">Transmembrane helix</keyword>
<dbReference type="InterPro" id="IPR001972">
    <property type="entry name" value="Stomatin_HflK_fam"/>
</dbReference>
<evidence type="ECO:0000256" key="4">
    <source>
        <dbReference type="SAM" id="MobiDB-lite"/>
    </source>
</evidence>
<feature type="region of interest" description="Disordered" evidence="4">
    <location>
        <begin position="1"/>
        <end position="27"/>
    </location>
</feature>
<keyword evidence="5" id="KW-0812">Transmembrane</keyword>
<dbReference type="PRINTS" id="PR00721">
    <property type="entry name" value="STOMATIN"/>
</dbReference>
<feature type="domain" description="Band 7" evidence="6">
    <location>
        <begin position="54"/>
        <end position="213"/>
    </location>
</feature>
<comment type="similarity">
    <text evidence="1">Belongs to the band 7/mec-2 family.</text>
</comment>